<dbReference type="GO" id="GO:0005840">
    <property type="term" value="C:ribosome"/>
    <property type="evidence" value="ECO:0007669"/>
    <property type="project" value="UniProtKB-KW"/>
</dbReference>
<dbReference type="Gene3D" id="2.30.30.30">
    <property type="match status" value="1"/>
</dbReference>
<evidence type="ECO:0000256" key="2">
    <source>
        <dbReference type="ARBA" id="ARBA00022980"/>
    </source>
</evidence>
<protein>
    <recommendedName>
        <fullName evidence="4 5">Large ribosomal subunit protein uL24</fullName>
    </recommendedName>
</protein>
<keyword evidence="2 5" id="KW-0689">Ribosomal protein</keyword>
<feature type="region of interest" description="Disordered" evidence="6">
    <location>
        <begin position="16"/>
        <end position="48"/>
    </location>
</feature>
<evidence type="ECO:0000313" key="8">
    <source>
        <dbReference type="EMBL" id="MSS83803.1"/>
    </source>
</evidence>
<evidence type="ECO:0000259" key="7">
    <source>
        <dbReference type="Pfam" id="PF17136"/>
    </source>
</evidence>
<dbReference type="AlphaFoldDB" id="A0A6N7W5M3"/>
<dbReference type="RefSeq" id="WP_154543582.1">
    <property type="nucleotide sequence ID" value="NZ_VULO01000003.1"/>
</dbReference>
<keyword evidence="5" id="KW-0699">rRNA-binding</keyword>
<keyword evidence="3 5" id="KW-0687">Ribonucleoprotein</keyword>
<proteinExistence type="inferred from homology"/>
<dbReference type="GO" id="GO:1990904">
    <property type="term" value="C:ribonucleoprotein complex"/>
    <property type="evidence" value="ECO:0007669"/>
    <property type="project" value="UniProtKB-KW"/>
</dbReference>
<dbReference type="Pfam" id="PF17136">
    <property type="entry name" value="ribosomal_L24"/>
    <property type="match status" value="1"/>
</dbReference>
<feature type="domain" description="Large ribosomal subunit protein uL24 C-terminal" evidence="7">
    <location>
        <begin position="65"/>
        <end position="119"/>
    </location>
</feature>
<comment type="subunit">
    <text evidence="5">Part of the 50S ribosomal subunit.</text>
</comment>
<evidence type="ECO:0000256" key="5">
    <source>
        <dbReference type="HAMAP-Rule" id="MF_01326"/>
    </source>
</evidence>
<dbReference type="InterPro" id="IPR008991">
    <property type="entry name" value="Translation_prot_SH3-like_sf"/>
</dbReference>
<organism evidence="8 9">
    <name type="scientific">Scrofimicrobium canadense</name>
    <dbReference type="NCBI Taxonomy" id="2652290"/>
    <lineage>
        <taxon>Bacteria</taxon>
        <taxon>Bacillati</taxon>
        <taxon>Actinomycetota</taxon>
        <taxon>Actinomycetes</taxon>
        <taxon>Actinomycetales</taxon>
        <taxon>Actinomycetaceae</taxon>
        <taxon>Scrofimicrobium</taxon>
    </lineage>
</organism>
<feature type="compositionally biased region" description="Basic and acidic residues" evidence="6">
    <location>
        <begin position="16"/>
        <end position="34"/>
    </location>
</feature>
<comment type="function">
    <text evidence="5">One of two assembly initiator proteins, it binds directly to the 5'-end of the 23S rRNA, where it nucleates assembly of the 50S subunit.</text>
</comment>
<dbReference type="NCBIfam" id="TIGR01079">
    <property type="entry name" value="rplX_bact"/>
    <property type="match status" value="1"/>
</dbReference>
<evidence type="ECO:0000256" key="3">
    <source>
        <dbReference type="ARBA" id="ARBA00023274"/>
    </source>
</evidence>
<keyword evidence="5" id="KW-0694">RNA-binding</keyword>
<name>A0A6N7W5M3_9ACTO</name>
<dbReference type="InterPro" id="IPR041988">
    <property type="entry name" value="Ribosomal_uL24_KOW"/>
</dbReference>
<dbReference type="GO" id="GO:0003735">
    <property type="term" value="F:structural constituent of ribosome"/>
    <property type="evidence" value="ECO:0007669"/>
    <property type="project" value="InterPro"/>
</dbReference>
<dbReference type="GO" id="GO:0019843">
    <property type="term" value="F:rRNA binding"/>
    <property type="evidence" value="ECO:0007669"/>
    <property type="project" value="UniProtKB-UniRule"/>
</dbReference>
<dbReference type="InterPro" id="IPR057264">
    <property type="entry name" value="Ribosomal_uL24_C"/>
</dbReference>
<sequence length="139" mass="15243">MAAKIRKGDLVEVVRGRTSDEKKLKERNARREAEGLEPLAPGDKGKQGRVIKVFPAEQKVLVEGVNLKTRHVKQGARQQAGGISTVEAPISVAKVALVDPDTKKPVRVGFKEEQVERNGRSKTIRTRVIRSGENAGKEV</sequence>
<dbReference type="CDD" id="cd06089">
    <property type="entry name" value="KOW_RPL26"/>
    <property type="match status" value="1"/>
</dbReference>
<dbReference type="Proteomes" id="UP000470875">
    <property type="component" value="Unassembled WGS sequence"/>
</dbReference>
<reference evidence="8 9" key="1">
    <citation type="submission" date="2019-08" db="EMBL/GenBank/DDBJ databases">
        <title>In-depth cultivation of the pig gut microbiome towards novel bacterial diversity and tailored functional studies.</title>
        <authorList>
            <person name="Wylensek D."/>
            <person name="Hitch T.C.A."/>
            <person name="Clavel T."/>
        </authorList>
    </citation>
    <scope>NUCLEOTIDE SEQUENCE [LARGE SCALE GENOMIC DNA]</scope>
    <source>
        <strain evidence="8 9">WB03_NA08</strain>
    </source>
</reference>
<keyword evidence="9" id="KW-1185">Reference proteome</keyword>
<comment type="similarity">
    <text evidence="1 5">Belongs to the universal ribosomal protein uL24 family.</text>
</comment>
<gene>
    <name evidence="5 8" type="primary">rplX</name>
    <name evidence="8" type="ORF">FYJ24_03315</name>
</gene>
<dbReference type="HAMAP" id="MF_01326_B">
    <property type="entry name" value="Ribosomal_uL24_B"/>
    <property type="match status" value="1"/>
</dbReference>
<comment type="caution">
    <text evidence="8">The sequence shown here is derived from an EMBL/GenBank/DDBJ whole genome shotgun (WGS) entry which is preliminary data.</text>
</comment>
<evidence type="ECO:0000256" key="1">
    <source>
        <dbReference type="ARBA" id="ARBA00010618"/>
    </source>
</evidence>
<comment type="function">
    <text evidence="5">One of the proteins that surrounds the polypeptide exit tunnel on the outside of the subunit.</text>
</comment>
<dbReference type="PANTHER" id="PTHR12903">
    <property type="entry name" value="MITOCHONDRIAL RIBOSOMAL PROTEIN L24"/>
    <property type="match status" value="1"/>
</dbReference>
<dbReference type="InterPro" id="IPR014722">
    <property type="entry name" value="Rib_uL2_dom2"/>
</dbReference>
<dbReference type="SUPFAM" id="SSF50104">
    <property type="entry name" value="Translation proteins SH3-like domain"/>
    <property type="match status" value="1"/>
</dbReference>
<dbReference type="InterPro" id="IPR003256">
    <property type="entry name" value="Ribosomal_uL24"/>
</dbReference>
<accession>A0A6N7W5M3</accession>
<evidence type="ECO:0000313" key="9">
    <source>
        <dbReference type="Proteomes" id="UP000470875"/>
    </source>
</evidence>
<dbReference type="GO" id="GO:0006412">
    <property type="term" value="P:translation"/>
    <property type="evidence" value="ECO:0007669"/>
    <property type="project" value="UniProtKB-UniRule"/>
</dbReference>
<evidence type="ECO:0000256" key="4">
    <source>
        <dbReference type="ARBA" id="ARBA00035206"/>
    </source>
</evidence>
<dbReference type="EMBL" id="VULO01000003">
    <property type="protein sequence ID" value="MSS83803.1"/>
    <property type="molecule type" value="Genomic_DNA"/>
</dbReference>
<evidence type="ECO:0000256" key="6">
    <source>
        <dbReference type="SAM" id="MobiDB-lite"/>
    </source>
</evidence>